<evidence type="ECO:0000313" key="2">
    <source>
        <dbReference type="EMBL" id="SDO65373.1"/>
    </source>
</evidence>
<dbReference type="InterPro" id="IPR037401">
    <property type="entry name" value="SnoaL-like"/>
</dbReference>
<sequence>MTPRTGSDLPIRCLLFCVYFRKLQLVPTFERMTNTHENSFDQRLQYVEDRIAIQDLMVRYSLGQDLHEDGDNAVLEQWDQVFAPGATVDYSVTGDARLKDLGYRDLVQVMRGENGSMSGLLRWQHFQGSAAVEIDGDTATARTQHLHTHKGATEGRGWNLIQTGFFVDRLQRLPEGWRITHRRLEILWMDTFPTT</sequence>
<organism evidence="2 3">
    <name type="scientific">Actinacidiphila guanduensis</name>
    <dbReference type="NCBI Taxonomy" id="310781"/>
    <lineage>
        <taxon>Bacteria</taxon>
        <taxon>Bacillati</taxon>
        <taxon>Actinomycetota</taxon>
        <taxon>Actinomycetes</taxon>
        <taxon>Kitasatosporales</taxon>
        <taxon>Streptomycetaceae</taxon>
        <taxon>Actinacidiphila</taxon>
    </lineage>
</organism>
<evidence type="ECO:0000313" key="3">
    <source>
        <dbReference type="Proteomes" id="UP000199341"/>
    </source>
</evidence>
<name>A0A1H0LBH4_9ACTN</name>
<dbReference type="Gene3D" id="3.10.450.50">
    <property type="match status" value="1"/>
</dbReference>
<dbReference type="InterPro" id="IPR032710">
    <property type="entry name" value="NTF2-like_dom_sf"/>
</dbReference>
<dbReference type="AlphaFoldDB" id="A0A1H0LBH4"/>
<dbReference type="STRING" id="310781.SAMN05216259_111146"/>
<evidence type="ECO:0000259" key="1">
    <source>
        <dbReference type="Pfam" id="PF13577"/>
    </source>
</evidence>
<dbReference type="Proteomes" id="UP000199341">
    <property type="component" value="Unassembled WGS sequence"/>
</dbReference>
<dbReference type="SUPFAM" id="SSF54427">
    <property type="entry name" value="NTF2-like"/>
    <property type="match status" value="1"/>
</dbReference>
<accession>A0A1H0LBH4</accession>
<dbReference type="EMBL" id="FNIE01000011">
    <property type="protein sequence ID" value="SDO65373.1"/>
    <property type="molecule type" value="Genomic_DNA"/>
</dbReference>
<protein>
    <submittedName>
        <fullName evidence="2">SnoaL-like domain-containing protein</fullName>
    </submittedName>
</protein>
<dbReference type="Pfam" id="PF13577">
    <property type="entry name" value="SnoaL_4"/>
    <property type="match status" value="1"/>
</dbReference>
<reference evidence="2 3" key="1">
    <citation type="submission" date="2016-10" db="EMBL/GenBank/DDBJ databases">
        <authorList>
            <person name="de Groot N.N."/>
        </authorList>
    </citation>
    <scope>NUCLEOTIDE SEQUENCE [LARGE SCALE GENOMIC DNA]</scope>
    <source>
        <strain evidence="2 3">CGMCC 4.2022</strain>
    </source>
</reference>
<proteinExistence type="predicted"/>
<feature type="domain" description="SnoaL-like" evidence="1">
    <location>
        <begin position="46"/>
        <end position="183"/>
    </location>
</feature>
<keyword evidence="3" id="KW-1185">Reference proteome</keyword>
<gene>
    <name evidence="2" type="ORF">SAMN05216259_111146</name>
</gene>